<feature type="transmembrane region" description="Helical" evidence="8">
    <location>
        <begin position="62"/>
        <end position="88"/>
    </location>
</feature>
<feature type="domain" description="ABC transmembrane type-1" evidence="9">
    <location>
        <begin position="64"/>
        <end position="263"/>
    </location>
</feature>
<evidence type="ECO:0000313" key="10">
    <source>
        <dbReference type="EMBL" id="AEW45992.1"/>
    </source>
</evidence>
<evidence type="ECO:0000313" key="11">
    <source>
        <dbReference type="Proteomes" id="UP000009135"/>
    </source>
</evidence>
<evidence type="ECO:0000256" key="7">
    <source>
        <dbReference type="ARBA" id="ARBA00023136"/>
    </source>
</evidence>
<feature type="transmembrane region" description="Helical" evidence="8">
    <location>
        <begin position="100"/>
        <end position="124"/>
    </location>
</feature>
<dbReference type="SUPFAM" id="SSF161098">
    <property type="entry name" value="MetI-like"/>
    <property type="match status" value="1"/>
</dbReference>
<feature type="transmembrane region" description="Helical" evidence="8">
    <location>
        <begin position="21"/>
        <end position="42"/>
    </location>
</feature>
<feature type="transmembrane region" description="Helical" evidence="8">
    <location>
        <begin position="136"/>
        <end position="160"/>
    </location>
</feature>
<evidence type="ECO:0000256" key="6">
    <source>
        <dbReference type="ARBA" id="ARBA00022989"/>
    </source>
</evidence>
<evidence type="ECO:0000256" key="5">
    <source>
        <dbReference type="ARBA" id="ARBA00022692"/>
    </source>
</evidence>
<dbReference type="CDD" id="cd06261">
    <property type="entry name" value="TM_PBP2"/>
    <property type="match status" value="1"/>
</dbReference>
<evidence type="ECO:0000256" key="4">
    <source>
        <dbReference type="ARBA" id="ARBA00022475"/>
    </source>
</evidence>
<proteinExistence type="inferred from homology"/>
<keyword evidence="7 8" id="KW-0472">Membrane</keyword>
<dbReference type="AlphaFoldDB" id="H6N8M0"/>
<evidence type="ECO:0000256" key="8">
    <source>
        <dbReference type="RuleBase" id="RU363032"/>
    </source>
</evidence>
<comment type="subcellular location">
    <subcellularLocation>
        <location evidence="1 8">Cell membrane</location>
        <topology evidence="1 8">Multi-pass membrane protein</topology>
    </subcellularLocation>
</comment>
<reference evidence="10 11" key="1">
    <citation type="journal article" date="2012" name="J. Bacteriol.">
        <title>Complete genome sequence of Mycoplasma haemocanis strain Illinois.</title>
        <authorList>
            <person name="do Nascimento N.C."/>
            <person name="Guimaraes A.M."/>
            <person name="Santos A.P."/>
            <person name="Sanmiguel P.J."/>
            <person name="Messick J.B."/>
        </authorList>
    </citation>
    <scope>NUCLEOTIDE SEQUENCE [LARGE SCALE GENOMIC DNA]</scope>
    <source>
        <strain evidence="10 11">Illinois</strain>
    </source>
</reference>
<dbReference type="GO" id="GO:0005886">
    <property type="term" value="C:plasma membrane"/>
    <property type="evidence" value="ECO:0007669"/>
    <property type="project" value="UniProtKB-SubCell"/>
</dbReference>
<organism evidence="10 11">
    <name type="scientific">Mycoplasma haemocanis (strain Illinois)</name>
    <dbReference type="NCBI Taxonomy" id="1111676"/>
    <lineage>
        <taxon>Bacteria</taxon>
        <taxon>Bacillati</taxon>
        <taxon>Mycoplasmatota</taxon>
        <taxon>Mollicutes</taxon>
        <taxon>Mycoplasmataceae</taxon>
        <taxon>Mycoplasma</taxon>
    </lineage>
</organism>
<keyword evidence="4" id="KW-1003">Cell membrane</keyword>
<keyword evidence="3 8" id="KW-0813">Transport</keyword>
<keyword evidence="5 8" id="KW-0812">Transmembrane</keyword>
<dbReference type="EMBL" id="CP003199">
    <property type="protein sequence ID" value="AEW45992.1"/>
    <property type="molecule type" value="Genomic_DNA"/>
</dbReference>
<name>H6N8M0_MYCHN</name>
<dbReference type="InterPro" id="IPR000515">
    <property type="entry name" value="MetI-like"/>
</dbReference>
<gene>
    <name evidence="10" type="primary">potB</name>
    <name evidence="10" type="ordered locus">MHC_05695</name>
</gene>
<dbReference type="InterPro" id="IPR035906">
    <property type="entry name" value="MetI-like_sf"/>
</dbReference>
<dbReference type="PANTHER" id="PTHR42929">
    <property type="entry name" value="INNER MEMBRANE ABC TRANSPORTER PERMEASE PROTEIN YDCU-RELATED-RELATED"/>
    <property type="match status" value="1"/>
</dbReference>
<accession>H6N8M0</accession>
<dbReference type="HOGENOM" id="CLU_016047_18_8_14"/>
<evidence type="ECO:0000259" key="9">
    <source>
        <dbReference type="PROSITE" id="PS50928"/>
    </source>
</evidence>
<evidence type="ECO:0000256" key="1">
    <source>
        <dbReference type="ARBA" id="ARBA00004651"/>
    </source>
</evidence>
<evidence type="ECO:0000256" key="3">
    <source>
        <dbReference type="ARBA" id="ARBA00022448"/>
    </source>
</evidence>
<sequence>MFNLFSSWFEKLKRISGGLGVFHSFAFLFIFLPLLIIVYFAFDTSESTFIQNSEFINKGTSLSIFRSLFIAIVTVIFTFLLGYPFSYFVASIDSEKSKAFLMIFISSPLWSSFFVKLLGLRSFFDLLNGSPNSTYGIIYTIIGLIYVNLPIAILSFYNVVNNIPKNLINAAQDLGSSHFETFLKVILPYTREALVAVFFLVFIPSFTAITVSEFMNNESGSKMVGELLNNFVIVDNNSNIAKSRASFFTLFLATVMFLIYFLVKTLSKAFSKHKND</sequence>
<dbReference type="Proteomes" id="UP000009135">
    <property type="component" value="Chromosome"/>
</dbReference>
<dbReference type="PANTHER" id="PTHR42929:SF1">
    <property type="entry name" value="INNER MEMBRANE ABC TRANSPORTER PERMEASE PROTEIN YDCU-RELATED"/>
    <property type="match status" value="1"/>
</dbReference>
<dbReference type="Pfam" id="PF00528">
    <property type="entry name" value="BPD_transp_1"/>
    <property type="match status" value="1"/>
</dbReference>
<feature type="transmembrane region" description="Helical" evidence="8">
    <location>
        <begin position="245"/>
        <end position="263"/>
    </location>
</feature>
<feature type="transmembrane region" description="Helical" evidence="8">
    <location>
        <begin position="193"/>
        <end position="215"/>
    </location>
</feature>
<dbReference type="GO" id="GO:0055085">
    <property type="term" value="P:transmembrane transport"/>
    <property type="evidence" value="ECO:0007669"/>
    <property type="project" value="InterPro"/>
</dbReference>
<dbReference type="KEGG" id="mhe:MHC_05695"/>
<dbReference type="PROSITE" id="PS50928">
    <property type="entry name" value="ABC_TM1"/>
    <property type="match status" value="1"/>
</dbReference>
<dbReference type="STRING" id="1111676.MHC_05695"/>
<dbReference type="Gene3D" id="1.10.3720.10">
    <property type="entry name" value="MetI-like"/>
    <property type="match status" value="1"/>
</dbReference>
<comment type="similarity">
    <text evidence="2">Belongs to the binding-protein-dependent transport system permease family. CysTW subfamily.</text>
</comment>
<keyword evidence="11" id="KW-1185">Reference proteome</keyword>
<evidence type="ECO:0000256" key="2">
    <source>
        <dbReference type="ARBA" id="ARBA00007069"/>
    </source>
</evidence>
<keyword evidence="6 8" id="KW-1133">Transmembrane helix</keyword>
<protein>
    <submittedName>
        <fullName evidence="10">Spermidine/putrescine transport system permease PotB</fullName>
    </submittedName>
</protein>